<proteinExistence type="predicted"/>
<accession>A0A3P5ZBD5</accession>
<protein>
    <submittedName>
        <fullName evidence="2">Uncharacterized protein</fullName>
    </submittedName>
</protein>
<dbReference type="EMBL" id="LR031570">
    <property type="protein sequence ID" value="VDC71413.1"/>
    <property type="molecule type" value="Genomic_DNA"/>
</dbReference>
<name>A0A3P5ZBD5_BRACM</name>
<evidence type="ECO:0000256" key="1">
    <source>
        <dbReference type="SAM" id="MobiDB-lite"/>
    </source>
</evidence>
<sequence>MIRNVATKNLKDHPLQKIRNDHVQSRSVIHSYFLKGEPPDTNSIPKPKQFQEGGDDVVIRSATEPEVNPKPYLTSQGAKQNTCALKYFILQTRRV</sequence>
<organism evidence="2">
    <name type="scientific">Brassica campestris</name>
    <name type="common">Field mustard</name>
    <dbReference type="NCBI Taxonomy" id="3711"/>
    <lineage>
        <taxon>Eukaryota</taxon>
        <taxon>Viridiplantae</taxon>
        <taxon>Streptophyta</taxon>
        <taxon>Embryophyta</taxon>
        <taxon>Tracheophyta</taxon>
        <taxon>Spermatophyta</taxon>
        <taxon>Magnoliopsida</taxon>
        <taxon>eudicotyledons</taxon>
        <taxon>Gunneridae</taxon>
        <taxon>Pentapetalae</taxon>
        <taxon>rosids</taxon>
        <taxon>malvids</taxon>
        <taxon>Brassicales</taxon>
        <taxon>Brassicaceae</taxon>
        <taxon>Brassiceae</taxon>
        <taxon>Brassica</taxon>
    </lineage>
</organism>
<reference evidence="2" key="1">
    <citation type="submission" date="2018-11" db="EMBL/GenBank/DDBJ databases">
        <authorList>
            <consortium name="Genoscope - CEA"/>
            <person name="William W."/>
        </authorList>
    </citation>
    <scope>NUCLEOTIDE SEQUENCE</scope>
</reference>
<gene>
    <name evidence="2" type="ORF">BRAA05T21127Z</name>
</gene>
<feature type="region of interest" description="Disordered" evidence="1">
    <location>
        <begin position="34"/>
        <end position="53"/>
    </location>
</feature>
<evidence type="ECO:0000313" key="2">
    <source>
        <dbReference type="EMBL" id="VDC71413.1"/>
    </source>
</evidence>
<dbReference type="AlphaFoldDB" id="A0A3P5ZBD5"/>